<dbReference type="Proteomes" id="UP001233999">
    <property type="component" value="Unassembled WGS sequence"/>
</dbReference>
<protein>
    <submittedName>
        <fullName evidence="1">Uncharacterized protein</fullName>
    </submittedName>
</protein>
<dbReference type="AlphaFoldDB" id="A0AAD7ZPV3"/>
<gene>
    <name evidence="1" type="ORF">L9F63_021032</name>
</gene>
<name>A0AAD7ZPV3_DIPPU</name>
<evidence type="ECO:0000313" key="2">
    <source>
        <dbReference type="Proteomes" id="UP001233999"/>
    </source>
</evidence>
<organism evidence="1 2">
    <name type="scientific">Diploptera punctata</name>
    <name type="common">Pacific beetle cockroach</name>
    <dbReference type="NCBI Taxonomy" id="6984"/>
    <lineage>
        <taxon>Eukaryota</taxon>
        <taxon>Metazoa</taxon>
        <taxon>Ecdysozoa</taxon>
        <taxon>Arthropoda</taxon>
        <taxon>Hexapoda</taxon>
        <taxon>Insecta</taxon>
        <taxon>Pterygota</taxon>
        <taxon>Neoptera</taxon>
        <taxon>Polyneoptera</taxon>
        <taxon>Dictyoptera</taxon>
        <taxon>Blattodea</taxon>
        <taxon>Blaberoidea</taxon>
        <taxon>Blaberidae</taxon>
        <taxon>Diplopterinae</taxon>
        <taxon>Diploptera</taxon>
    </lineage>
</organism>
<feature type="non-terminal residue" evidence="1">
    <location>
        <position position="1"/>
    </location>
</feature>
<reference evidence="1" key="2">
    <citation type="submission" date="2023-05" db="EMBL/GenBank/DDBJ databases">
        <authorList>
            <person name="Fouks B."/>
        </authorList>
    </citation>
    <scope>NUCLEOTIDE SEQUENCE</scope>
    <source>
        <strain evidence="1">Stay&amp;Tobe</strain>
        <tissue evidence="1">Testes</tissue>
    </source>
</reference>
<evidence type="ECO:0000313" key="1">
    <source>
        <dbReference type="EMBL" id="KAJ9584630.1"/>
    </source>
</evidence>
<dbReference type="EMBL" id="JASPKZ010007383">
    <property type="protein sequence ID" value="KAJ9584630.1"/>
    <property type="molecule type" value="Genomic_DNA"/>
</dbReference>
<comment type="caution">
    <text evidence="1">The sequence shown here is derived from an EMBL/GenBank/DDBJ whole genome shotgun (WGS) entry which is preliminary data.</text>
</comment>
<feature type="non-terminal residue" evidence="1">
    <location>
        <position position="56"/>
    </location>
</feature>
<keyword evidence="2" id="KW-1185">Reference proteome</keyword>
<reference evidence="1" key="1">
    <citation type="journal article" date="2023" name="IScience">
        <title>Live-bearing cockroach genome reveals convergent evolutionary mechanisms linked to viviparity in insects and beyond.</title>
        <authorList>
            <person name="Fouks B."/>
            <person name="Harrison M.C."/>
            <person name="Mikhailova A.A."/>
            <person name="Marchal E."/>
            <person name="English S."/>
            <person name="Carruthers M."/>
            <person name="Jennings E.C."/>
            <person name="Chiamaka E.L."/>
            <person name="Frigard R.A."/>
            <person name="Pippel M."/>
            <person name="Attardo G.M."/>
            <person name="Benoit J.B."/>
            <person name="Bornberg-Bauer E."/>
            <person name="Tobe S.S."/>
        </authorList>
    </citation>
    <scope>NUCLEOTIDE SEQUENCE</scope>
    <source>
        <strain evidence="1">Stay&amp;Tobe</strain>
    </source>
</reference>
<accession>A0AAD7ZPV3</accession>
<sequence>GVKDFLQMGRLNTHFFNITNNIISSEKFVQFMTADTSGTNLKMLTFQTVTSTVFYH</sequence>
<proteinExistence type="predicted"/>